<dbReference type="EMBL" id="CAKJVE010000005">
    <property type="protein sequence ID" value="CAG9713746.1"/>
    <property type="molecule type" value="Genomic_DNA"/>
</dbReference>
<dbReference type="RefSeq" id="WP_210887668.1">
    <property type="nucleotide sequence ID" value="NZ_CAKJVE010000003.1"/>
</dbReference>
<dbReference type="InterPro" id="IPR011701">
    <property type="entry name" value="MFS"/>
</dbReference>
<keyword evidence="3 6" id="KW-0812">Transmembrane</keyword>
<feature type="transmembrane region" description="Helical" evidence="6">
    <location>
        <begin position="186"/>
        <end position="205"/>
    </location>
</feature>
<evidence type="ECO:0000256" key="1">
    <source>
        <dbReference type="ARBA" id="ARBA00004651"/>
    </source>
</evidence>
<comment type="caution">
    <text evidence="10">The sequence shown here is derived from an EMBL/GenBank/DDBJ whole genome shotgun (WGS) entry which is preliminary data.</text>
</comment>
<feature type="transmembrane region" description="Helical" evidence="6">
    <location>
        <begin position="236"/>
        <end position="254"/>
    </location>
</feature>
<dbReference type="GO" id="GO:0022857">
    <property type="term" value="F:transmembrane transporter activity"/>
    <property type="evidence" value="ECO:0007669"/>
    <property type="project" value="InterPro"/>
</dbReference>
<dbReference type="EMBL" id="CAKJVE010000003">
    <property type="protein sequence ID" value="CAG9702367.1"/>
    <property type="molecule type" value="Genomic_DNA"/>
</dbReference>
<comment type="subcellular location">
    <subcellularLocation>
        <location evidence="1">Cell membrane</location>
        <topology evidence="1">Multi-pass membrane protein</topology>
    </subcellularLocation>
</comment>
<dbReference type="AlphaFoldDB" id="A0AA86K0P4"/>
<evidence type="ECO:0000313" key="10">
    <source>
        <dbReference type="EMBL" id="CAG9713840.1"/>
    </source>
</evidence>
<dbReference type="Proteomes" id="UP000789738">
    <property type="component" value="Unassembled WGS sequence"/>
</dbReference>
<proteinExistence type="predicted"/>
<evidence type="ECO:0008006" key="12">
    <source>
        <dbReference type="Google" id="ProtNLM"/>
    </source>
</evidence>
<dbReference type="PANTHER" id="PTHR23513">
    <property type="entry name" value="INTEGRAL MEMBRANE EFFLUX PROTEIN-RELATED"/>
    <property type="match status" value="1"/>
</dbReference>
<evidence type="ECO:0000313" key="9">
    <source>
        <dbReference type="EMBL" id="CAG9713746.1"/>
    </source>
</evidence>
<dbReference type="InterPro" id="IPR036259">
    <property type="entry name" value="MFS_trans_sf"/>
</dbReference>
<evidence type="ECO:0000256" key="3">
    <source>
        <dbReference type="ARBA" id="ARBA00022692"/>
    </source>
</evidence>
<dbReference type="EMBL" id="CAKJVE010000003">
    <property type="protein sequence ID" value="CAG9702377.1"/>
    <property type="molecule type" value="Genomic_DNA"/>
</dbReference>
<dbReference type="PANTHER" id="PTHR23513:SF6">
    <property type="entry name" value="MAJOR FACILITATOR SUPERFAMILY ASSOCIATED DOMAIN-CONTAINING PROTEIN"/>
    <property type="match status" value="1"/>
</dbReference>
<dbReference type="CDD" id="cd06173">
    <property type="entry name" value="MFS_MefA_like"/>
    <property type="match status" value="1"/>
</dbReference>
<evidence type="ECO:0000256" key="6">
    <source>
        <dbReference type="SAM" id="Phobius"/>
    </source>
</evidence>
<dbReference type="Pfam" id="PF07690">
    <property type="entry name" value="MFS_1"/>
    <property type="match status" value="1"/>
</dbReference>
<dbReference type="Gene3D" id="1.20.1250.20">
    <property type="entry name" value="MFS general substrate transporter like domains"/>
    <property type="match status" value="1"/>
</dbReference>
<organism evidence="10 11">
    <name type="scientific">Clostridium neonatale</name>
    <dbReference type="NCBI Taxonomy" id="137838"/>
    <lineage>
        <taxon>Bacteria</taxon>
        <taxon>Bacillati</taxon>
        <taxon>Bacillota</taxon>
        <taxon>Clostridia</taxon>
        <taxon>Eubacteriales</taxon>
        <taxon>Clostridiaceae</taxon>
        <taxon>Clostridium</taxon>
    </lineage>
</organism>
<keyword evidence="2" id="KW-1003">Cell membrane</keyword>
<evidence type="ECO:0000313" key="7">
    <source>
        <dbReference type="EMBL" id="CAG9702367.1"/>
    </source>
</evidence>
<protein>
    <recommendedName>
        <fullName evidence="12">MFS transporter</fullName>
    </recommendedName>
</protein>
<dbReference type="SUPFAM" id="SSF103473">
    <property type="entry name" value="MFS general substrate transporter"/>
    <property type="match status" value="1"/>
</dbReference>
<evidence type="ECO:0000256" key="2">
    <source>
        <dbReference type="ARBA" id="ARBA00022475"/>
    </source>
</evidence>
<reference evidence="10" key="1">
    <citation type="submission" date="2021-10" db="EMBL/GenBank/DDBJ databases">
        <authorList>
            <person name="Mesa V."/>
        </authorList>
    </citation>
    <scope>NUCLEOTIDE SEQUENCE</scope>
    <source>
        <strain evidence="10">CC3_PB</strain>
    </source>
</reference>
<gene>
    <name evidence="7" type="ORF">CNEO_30021</name>
    <name evidence="8" type="ORF">CNEO_30031</name>
    <name evidence="9" type="ORF">CNEO_50041</name>
    <name evidence="10" type="ORF">CNEO_60027</name>
</gene>
<keyword evidence="5 6" id="KW-0472">Membrane</keyword>
<feature type="transmembrane region" description="Helical" evidence="6">
    <location>
        <begin position="302"/>
        <end position="320"/>
    </location>
</feature>
<feature type="transmembrane region" description="Helical" evidence="6">
    <location>
        <begin position="59"/>
        <end position="78"/>
    </location>
</feature>
<feature type="transmembrane region" description="Helical" evidence="6">
    <location>
        <begin position="368"/>
        <end position="389"/>
    </location>
</feature>
<evidence type="ECO:0000256" key="5">
    <source>
        <dbReference type="ARBA" id="ARBA00023136"/>
    </source>
</evidence>
<sequence length="423" mass="46887">MSENINNTLKVKKSTNFRILLSEKQYIKDLLANIITRFGDGIDTLAFALLVYEITGSKALLAITFGISGIPNMVFGIISGVITSYFPKKYVIFICDFGRGFMVLIISLLYINNKLTVPILFIITFINSSLESFRAPASVSIKPYILKKQNLDLGMSFNSSCLQLSQLIGIASAPLIISIIGISGSLIIDSITFFLCSCFIITLKYSDTSLKNEKITLKNSFFDFKMGFKFVMKNKFILNLCIFCAIINALFVPIDSLSVVFVSDLNLGPEGISIMQIPLLIAMFLGGLIYPMINKKIKSKTIFILSGSILGVIYFLISLLSNSASIILKFELGILCFFLGFLLNLVNLPISISAVTQIEEEYLSKVSGIINAFALATVPITSFIVGIIIEYISTRMLFGLFGIITSIIFLLQIFNKYLDKLNY</sequence>
<feature type="transmembrane region" description="Helical" evidence="6">
    <location>
        <begin position="395"/>
        <end position="414"/>
    </location>
</feature>
<keyword evidence="4 6" id="KW-1133">Transmembrane helix</keyword>
<name>A0AA86K0P4_9CLOT</name>
<feature type="transmembrane region" description="Helical" evidence="6">
    <location>
        <begin position="332"/>
        <end position="356"/>
    </location>
</feature>
<accession>A0AA86K0P4</accession>
<dbReference type="GO" id="GO:0005886">
    <property type="term" value="C:plasma membrane"/>
    <property type="evidence" value="ECO:0007669"/>
    <property type="project" value="UniProtKB-SubCell"/>
</dbReference>
<evidence type="ECO:0000313" key="8">
    <source>
        <dbReference type="EMBL" id="CAG9702377.1"/>
    </source>
</evidence>
<evidence type="ECO:0000256" key="4">
    <source>
        <dbReference type="ARBA" id="ARBA00022989"/>
    </source>
</evidence>
<feature type="transmembrane region" description="Helical" evidence="6">
    <location>
        <begin position="274"/>
        <end position="293"/>
    </location>
</feature>
<dbReference type="EMBL" id="CAKJVE010000006">
    <property type="protein sequence ID" value="CAG9713840.1"/>
    <property type="molecule type" value="Genomic_DNA"/>
</dbReference>
<evidence type="ECO:0000313" key="11">
    <source>
        <dbReference type="Proteomes" id="UP000789738"/>
    </source>
</evidence>